<dbReference type="AlphaFoldDB" id="A0A8C6IWC8"/>
<dbReference type="GO" id="GO:0016787">
    <property type="term" value="F:hydrolase activity"/>
    <property type="evidence" value="ECO:0007669"/>
    <property type="project" value="UniProtKB-KW"/>
</dbReference>
<dbReference type="Ensembl" id="ENSMUNT00000005305.2">
    <property type="protein sequence ID" value="ENSMUNP00000004548.2"/>
    <property type="gene ID" value="ENSMUNG00000003763.2"/>
</dbReference>
<evidence type="ECO:0000256" key="2">
    <source>
        <dbReference type="ARBA" id="ARBA00022801"/>
    </source>
</evidence>
<keyword evidence="3" id="KW-0347">Helicase</keyword>
<evidence type="ECO:0000259" key="5">
    <source>
        <dbReference type="Pfam" id="PF13086"/>
    </source>
</evidence>
<keyword evidence="2" id="KW-0378">Hydrolase</keyword>
<dbReference type="Pfam" id="PF13086">
    <property type="entry name" value="AAA_11"/>
    <property type="match status" value="1"/>
</dbReference>
<keyword evidence="4" id="KW-0067">ATP-binding</keyword>
<accession>A0A8V5GZ11</accession>
<evidence type="ECO:0000313" key="6">
    <source>
        <dbReference type="Ensembl" id="ENSMUNP00000004548.2"/>
    </source>
</evidence>
<dbReference type="Gene3D" id="3.40.50.300">
    <property type="entry name" value="P-loop containing nucleotide triphosphate hydrolases"/>
    <property type="match status" value="1"/>
</dbReference>
<dbReference type="GO" id="GO:0043139">
    <property type="term" value="F:5'-3' DNA helicase activity"/>
    <property type="evidence" value="ECO:0007669"/>
    <property type="project" value="TreeGrafter"/>
</dbReference>
<evidence type="ECO:0000256" key="1">
    <source>
        <dbReference type="ARBA" id="ARBA00022741"/>
    </source>
</evidence>
<organism evidence="6 7">
    <name type="scientific">Melopsittacus undulatus</name>
    <name type="common">Budgerigar</name>
    <name type="synonym">Psittacus undulatus</name>
    <dbReference type="NCBI Taxonomy" id="13146"/>
    <lineage>
        <taxon>Eukaryota</taxon>
        <taxon>Metazoa</taxon>
        <taxon>Chordata</taxon>
        <taxon>Craniata</taxon>
        <taxon>Vertebrata</taxon>
        <taxon>Euteleostomi</taxon>
        <taxon>Archelosauria</taxon>
        <taxon>Archosauria</taxon>
        <taxon>Dinosauria</taxon>
        <taxon>Saurischia</taxon>
        <taxon>Theropoda</taxon>
        <taxon>Coelurosauria</taxon>
        <taxon>Aves</taxon>
        <taxon>Neognathae</taxon>
        <taxon>Neoaves</taxon>
        <taxon>Telluraves</taxon>
        <taxon>Australaves</taxon>
        <taxon>Psittaciformes</taxon>
        <taxon>Psittaculidae</taxon>
        <taxon>Melopsittacus</taxon>
    </lineage>
</organism>
<keyword evidence="7" id="KW-1185">Reference proteome</keyword>
<reference evidence="6" key="3">
    <citation type="submission" date="2025-09" db="UniProtKB">
        <authorList>
            <consortium name="Ensembl"/>
        </authorList>
    </citation>
    <scope>IDENTIFICATION</scope>
</reference>
<dbReference type="InterPro" id="IPR041677">
    <property type="entry name" value="DNA2/NAM7_AAA_11"/>
</dbReference>
<sequence length="525" mass="60186">MKEHSLQKGPLLNRSVTLLGSQTWQEVLVAIRNEDFEKAVSLLKGKELHQRAMGWIQKSRCLHYVEVSLDLKAGDALQFQLTTDVCRGFLVPFVQLWCVTPGFDVCLQHTEKPIDCFSAYATLPSKDRYKNAAEYNKVWMLMSAMESASCAVAENDSIVLQDVEIKWAEQRTSKGQLQGSFVLNKTCLEECSIEVDFSHCYLCIRLAGLKLQREEESLSHSLQNLTFLNKGRSESKLVVDPDTYTWVAHGVTEEFSDEERSERSGQRTMNFYIHYMSMENIPVEILKASARFTVELIPKTLPDVRKEKAIWKLHHASELAKSIALGHEPPKRGRCKYLSYLLRSFDIPNSKRELNESQNQAILNALRKSFTLIQGPPGTGKTVVGTHIVYWFYKLNEESVEKEKMLSSDEETAKGKKCILYCGPSNKSVDFVAEMLMKMTILKPLRVYGEAIEAMEYPYPGSNRHLSRKALRDAKPKKELSAIILHHRIRRPPNPHWRGICNFDSRMRNEEQITEEETKNHLLPL</sequence>
<proteinExistence type="predicted"/>
<evidence type="ECO:0000256" key="3">
    <source>
        <dbReference type="ARBA" id="ARBA00022806"/>
    </source>
</evidence>
<protein>
    <recommendedName>
        <fullName evidence="5">DNA2/NAM7 helicase helicase domain-containing protein</fullName>
    </recommendedName>
</protein>
<dbReference type="SUPFAM" id="SSF52540">
    <property type="entry name" value="P-loop containing nucleoside triphosphate hydrolases"/>
    <property type="match status" value="1"/>
</dbReference>
<dbReference type="InterPro" id="IPR027417">
    <property type="entry name" value="P-loop_NTPase"/>
</dbReference>
<evidence type="ECO:0000256" key="4">
    <source>
        <dbReference type="ARBA" id="ARBA00022840"/>
    </source>
</evidence>
<name>A0A8C6IWC8_MELUD</name>
<evidence type="ECO:0000313" key="7">
    <source>
        <dbReference type="Proteomes" id="UP000694405"/>
    </source>
</evidence>
<dbReference type="InterPro" id="IPR050534">
    <property type="entry name" value="Coronavir_polyprotein_1ab"/>
</dbReference>
<dbReference type="PANTHER" id="PTHR43788">
    <property type="entry name" value="DNA2/NAM7 HELICASE FAMILY MEMBER"/>
    <property type="match status" value="1"/>
</dbReference>
<accession>A0A8C6IWC8</accession>
<reference evidence="6" key="1">
    <citation type="submission" date="2020-03" db="EMBL/GenBank/DDBJ databases">
        <title>Melopsittacus undulatus (budgerigar) genome, bMelUnd1, maternal haplotype with Z.</title>
        <authorList>
            <person name="Gedman G."/>
            <person name="Mountcastle J."/>
            <person name="Haase B."/>
            <person name="Formenti G."/>
            <person name="Wright T."/>
            <person name="Apodaca J."/>
            <person name="Pelan S."/>
            <person name="Chow W."/>
            <person name="Rhie A."/>
            <person name="Howe K."/>
            <person name="Fedrigo O."/>
            <person name="Jarvis E.D."/>
        </authorList>
    </citation>
    <scope>NUCLEOTIDE SEQUENCE [LARGE SCALE GENOMIC DNA]</scope>
</reference>
<dbReference type="GO" id="GO:0005524">
    <property type="term" value="F:ATP binding"/>
    <property type="evidence" value="ECO:0007669"/>
    <property type="project" value="UniProtKB-KW"/>
</dbReference>
<reference evidence="6" key="2">
    <citation type="submission" date="2025-08" db="UniProtKB">
        <authorList>
            <consortium name="Ensembl"/>
        </authorList>
    </citation>
    <scope>IDENTIFICATION</scope>
</reference>
<dbReference type="Proteomes" id="UP000694405">
    <property type="component" value="Chromosome 10"/>
</dbReference>
<keyword evidence="1" id="KW-0547">Nucleotide-binding</keyword>
<feature type="domain" description="DNA2/NAM7 helicase helicase" evidence="5">
    <location>
        <begin position="353"/>
        <end position="476"/>
    </location>
</feature>
<dbReference type="PANTHER" id="PTHR43788:SF16">
    <property type="entry name" value="HELICASE WITH ZINC FINGER 2"/>
    <property type="match status" value="1"/>
</dbReference>